<proteinExistence type="predicted"/>
<feature type="signal peptide" evidence="1">
    <location>
        <begin position="1"/>
        <end position="21"/>
    </location>
</feature>
<keyword evidence="1" id="KW-0732">Signal</keyword>
<organism evidence="3 5">
    <name type="scientific">Escherichia coli</name>
    <dbReference type="NCBI Taxonomy" id="562"/>
    <lineage>
        <taxon>Bacteria</taxon>
        <taxon>Pseudomonadati</taxon>
        <taxon>Pseudomonadota</taxon>
        <taxon>Gammaproteobacteria</taxon>
        <taxon>Enterobacterales</taxon>
        <taxon>Enterobacteriaceae</taxon>
        <taxon>Escherichia</taxon>
    </lineage>
</organism>
<dbReference type="InterPro" id="IPR048799">
    <property type="entry name" value="P68_RBP_TagC-like_beta-prop"/>
</dbReference>
<sequence>MNAIKNLYLLLLLLLCFNVKASITSDKDVIIDDNYIFKKIKLHRLGKGKNNVTQGLVIDDKTDGLYTLHVTGKPEKGVVNYFLLVDESNKITACSFQNPTDFIGHQGLTFDYSNGYLVSSAGDAFSYKGWFITHFKYQQQTFPYDMKFTKVFDRPYNTRVSTMPVLTLDAKYLIVRSKLNGRDLLRVYNSEEVNFRIESDISSEQNTEWFIDAGLTNDNYVLQAITADNKYIYLLSGGGNRENKRIYIYTLKGELVRKFNNVTVGKKDSLNSGKEKHWEPEGLAIDRKSKSLVIMFALGDHKKRFAQLYYIPLDKLIEE</sequence>
<dbReference type="EMBL" id="RQTU01000026">
    <property type="protein sequence ID" value="RRD73321.1"/>
    <property type="molecule type" value="Genomic_DNA"/>
</dbReference>
<reference evidence="4 6" key="2">
    <citation type="submission" date="2019-06" db="EMBL/GenBank/DDBJ databases">
        <title>The presence and diversity of blaCTX-M among Escherichia coli from urban wastewater and feedlot cattle, in Alberta, Canada.</title>
        <authorList>
            <person name="Cormier A.C."/>
            <person name="Chalmer G."/>
            <person name="Cook S.R."/>
            <person name="Zaheer R."/>
            <person name="Hannon S.J."/>
            <person name="Booker C.W."/>
            <person name="Read R."/>
            <person name="Gow S.P."/>
            <person name="Mcallister T.A."/>
            <person name="Boerlin P."/>
        </authorList>
    </citation>
    <scope>NUCLEOTIDE SEQUENCE [LARGE SCALE GENOMIC DNA]</scope>
    <source>
        <strain evidence="4 6">347</strain>
    </source>
</reference>
<accession>A0A3P1YQH1</accession>
<dbReference type="AlphaFoldDB" id="A0A3P1YQH1"/>
<feature type="domain" description="P68 RBP/TagC-like beta-propeller" evidence="2">
    <location>
        <begin position="132"/>
        <end position="309"/>
    </location>
</feature>
<dbReference type="Proteomes" id="UP000271008">
    <property type="component" value="Unassembled WGS sequence"/>
</dbReference>
<dbReference type="Pfam" id="PF21311">
    <property type="entry name" value="Phage_RBD_prop"/>
    <property type="match status" value="1"/>
</dbReference>
<evidence type="ECO:0000313" key="5">
    <source>
        <dbReference type="Proteomes" id="UP000271008"/>
    </source>
</evidence>
<dbReference type="EMBL" id="VHKY01000002">
    <property type="protein sequence ID" value="TZE50796.1"/>
    <property type="molecule type" value="Genomic_DNA"/>
</dbReference>
<gene>
    <name evidence="3" type="ORF">EIA08_20255</name>
    <name evidence="4" type="ORF">FKO60_05040</name>
</gene>
<name>A0A3P1YQH1_ECOLX</name>
<evidence type="ECO:0000313" key="6">
    <source>
        <dbReference type="Proteomes" id="UP000324120"/>
    </source>
</evidence>
<reference evidence="3 5" key="1">
    <citation type="submission" date="2018-11" db="EMBL/GenBank/DDBJ databases">
        <title>Enterobacteriaceae from Patient.</title>
        <authorList>
            <person name="Shen C."/>
            <person name="Yang Y."/>
            <person name="Tian G."/>
        </authorList>
    </citation>
    <scope>NUCLEOTIDE SEQUENCE [LARGE SCALE GENOMIC DNA]</scope>
    <source>
        <strain evidence="3 5">GBGD28</strain>
    </source>
</reference>
<dbReference type="Proteomes" id="UP000324120">
    <property type="component" value="Unassembled WGS sequence"/>
</dbReference>
<evidence type="ECO:0000259" key="2">
    <source>
        <dbReference type="Pfam" id="PF21311"/>
    </source>
</evidence>
<evidence type="ECO:0000313" key="4">
    <source>
        <dbReference type="EMBL" id="TZE50796.1"/>
    </source>
</evidence>
<feature type="chain" id="PRO_5036633177" description="P68 RBP/TagC-like beta-propeller domain-containing protein" evidence="1">
    <location>
        <begin position="22"/>
        <end position="319"/>
    </location>
</feature>
<evidence type="ECO:0000313" key="3">
    <source>
        <dbReference type="EMBL" id="RRD73321.1"/>
    </source>
</evidence>
<protein>
    <recommendedName>
        <fullName evidence="2">P68 RBP/TagC-like beta-propeller domain-containing protein</fullName>
    </recommendedName>
</protein>
<dbReference type="OMA" id="PTEFIGH"/>
<evidence type="ECO:0000256" key="1">
    <source>
        <dbReference type="SAM" id="SignalP"/>
    </source>
</evidence>
<dbReference type="RefSeq" id="WP_000991482.1">
    <property type="nucleotide sequence ID" value="NZ_CABGUI010000005.1"/>
</dbReference>
<dbReference type="SUPFAM" id="SSF63825">
    <property type="entry name" value="YWTD domain"/>
    <property type="match status" value="1"/>
</dbReference>
<comment type="caution">
    <text evidence="3">The sequence shown here is derived from an EMBL/GenBank/DDBJ whole genome shotgun (WGS) entry which is preliminary data.</text>
</comment>